<evidence type="ECO:0000313" key="1">
    <source>
        <dbReference type="EMBL" id="CAF1478619.1"/>
    </source>
</evidence>
<name>A0A8S2FIH5_9BILA</name>
<reference evidence="1" key="1">
    <citation type="submission" date="2021-02" db="EMBL/GenBank/DDBJ databases">
        <authorList>
            <person name="Nowell W R."/>
        </authorList>
    </citation>
    <scope>NUCLEOTIDE SEQUENCE</scope>
</reference>
<dbReference type="AlphaFoldDB" id="A0A8S2FIH5"/>
<protein>
    <submittedName>
        <fullName evidence="1">Uncharacterized protein</fullName>
    </submittedName>
</protein>
<organism evidence="1 3">
    <name type="scientific">Didymodactylos carnosus</name>
    <dbReference type="NCBI Taxonomy" id="1234261"/>
    <lineage>
        <taxon>Eukaryota</taxon>
        <taxon>Metazoa</taxon>
        <taxon>Spiralia</taxon>
        <taxon>Gnathifera</taxon>
        <taxon>Rotifera</taxon>
        <taxon>Eurotatoria</taxon>
        <taxon>Bdelloidea</taxon>
        <taxon>Philodinida</taxon>
        <taxon>Philodinidae</taxon>
        <taxon>Didymodactylos</taxon>
    </lineage>
</organism>
<dbReference type="EMBL" id="CAJOBA010053888">
    <property type="protein sequence ID" value="CAF4269393.1"/>
    <property type="molecule type" value="Genomic_DNA"/>
</dbReference>
<evidence type="ECO:0000313" key="2">
    <source>
        <dbReference type="EMBL" id="CAF4269393.1"/>
    </source>
</evidence>
<proteinExistence type="predicted"/>
<dbReference type="Proteomes" id="UP000682733">
    <property type="component" value="Unassembled WGS sequence"/>
</dbReference>
<dbReference type="Proteomes" id="UP000677228">
    <property type="component" value="Unassembled WGS sequence"/>
</dbReference>
<accession>A0A8S2FIH5</accession>
<dbReference type="EMBL" id="CAJNOK010031977">
    <property type="protein sequence ID" value="CAF1478619.1"/>
    <property type="molecule type" value="Genomic_DNA"/>
</dbReference>
<gene>
    <name evidence="1" type="ORF">OVA965_LOCUS35965</name>
    <name evidence="2" type="ORF">TMI583_LOCUS36950</name>
</gene>
<sequence>MRALTSHKWTNILVNKDFDDFTKDDR</sequence>
<comment type="caution">
    <text evidence="1">The sequence shown here is derived from an EMBL/GenBank/DDBJ whole genome shotgun (WGS) entry which is preliminary data.</text>
</comment>
<evidence type="ECO:0000313" key="3">
    <source>
        <dbReference type="Proteomes" id="UP000677228"/>
    </source>
</evidence>
<feature type="non-terminal residue" evidence="1">
    <location>
        <position position="26"/>
    </location>
</feature>